<reference evidence="1" key="1">
    <citation type="submission" date="2022-08" db="EMBL/GenBank/DDBJ databases">
        <authorList>
            <person name="Somphong A."/>
            <person name="Phongsopitanun W."/>
        </authorList>
    </citation>
    <scope>NUCLEOTIDE SEQUENCE</scope>
    <source>
        <strain evidence="1">LP05-1</strain>
    </source>
</reference>
<evidence type="ECO:0000313" key="2">
    <source>
        <dbReference type="Proteomes" id="UP001431313"/>
    </source>
</evidence>
<keyword evidence="2" id="KW-1185">Reference proteome</keyword>
<dbReference type="Pfam" id="PF19979">
    <property type="entry name" value="DUF6415"/>
    <property type="match status" value="1"/>
</dbReference>
<protein>
    <submittedName>
        <fullName evidence="1">DUF6415 family natural product biosynthesis protein</fullName>
    </submittedName>
</protein>
<proteinExistence type="predicted"/>
<evidence type="ECO:0000313" key="1">
    <source>
        <dbReference type="EMBL" id="MCS0635934.1"/>
    </source>
</evidence>
<dbReference type="EMBL" id="JANUGQ010000006">
    <property type="protein sequence ID" value="MCS0635934.1"/>
    <property type="molecule type" value="Genomic_DNA"/>
</dbReference>
<dbReference type="RefSeq" id="WP_258786880.1">
    <property type="nucleotide sequence ID" value="NZ_JANUGQ010000006.1"/>
</dbReference>
<sequence>MADLLRVGQPVEPLYDVLELLLGPSGALADAEIEGLVGRLQGVPGRLAAVVVEWFKGRPEGRAGRLVERARALERDDEAVAVGGPLGYLRRLAVVTEGLLDVLLEGAPPVVVA</sequence>
<dbReference type="Proteomes" id="UP001431313">
    <property type="component" value="Unassembled WGS sequence"/>
</dbReference>
<dbReference type="InterPro" id="IPR046300">
    <property type="entry name" value="DUF6415"/>
</dbReference>
<gene>
    <name evidence="1" type="ORF">NX801_09690</name>
</gene>
<accession>A0ABT2CEU0</accession>
<name>A0ABT2CEU0_9ACTN</name>
<comment type="caution">
    <text evidence="1">The sequence shown here is derived from an EMBL/GenBank/DDBJ whole genome shotgun (WGS) entry which is preliminary data.</text>
</comment>
<organism evidence="1 2">
    <name type="scientific">Streptomyces pyxinae</name>
    <dbReference type="NCBI Taxonomy" id="2970734"/>
    <lineage>
        <taxon>Bacteria</taxon>
        <taxon>Bacillati</taxon>
        <taxon>Actinomycetota</taxon>
        <taxon>Actinomycetes</taxon>
        <taxon>Kitasatosporales</taxon>
        <taxon>Streptomycetaceae</taxon>
        <taxon>Streptomyces</taxon>
    </lineage>
</organism>